<feature type="region of interest" description="Disordered" evidence="1">
    <location>
        <begin position="128"/>
        <end position="165"/>
    </location>
</feature>
<evidence type="ECO:0000313" key="4">
    <source>
        <dbReference type="Proteomes" id="UP000278143"/>
    </source>
</evidence>
<gene>
    <name evidence="3" type="ORF">SYNPS1DRAFT_23484</name>
</gene>
<accession>A0A4P9YX19</accession>
<dbReference type="AlphaFoldDB" id="A0A4P9YX19"/>
<dbReference type="EMBL" id="KZ990231">
    <property type="protein sequence ID" value="RKP24428.1"/>
    <property type="molecule type" value="Genomic_DNA"/>
</dbReference>
<sequence length="165" mass="18433">MRTDAHSWLECTDVDGDQCRGYQRGWSPNHIDTDMTYRILDRKNVPACFPGRQDSSAKYTPGFPMAKARAGQRLTFTYLENGHVTKDKLPDKPNPKSYTVHWSSTANVDTIKMRSDLTAANQLGAAQPFDDGQCSEDGQQPGRVKRPCRGSFTIPANATPGRHQF</sequence>
<evidence type="ECO:0000259" key="2">
    <source>
        <dbReference type="Pfam" id="PF24320"/>
    </source>
</evidence>
<feature type="domain" description="DUF7492" evidence="2">
    <location>
        <begin position="4"/>
        <end position="146"/>
    </location>
</feature>
<keyword evidence="4" id="KW-1185">Reference proteome</keyword>
<organism evidence="3 4">
    <name type="scientific">Syncephalis pseudoplumigaleata</name>
    <dbReference type="NCBI Taxonomy" id="1712513"/>
    <lineage>
        <taxon>Eukaryota</taxon>
        <taxon>Fungi</taxon>
        <taxon>Fungi incertae sedis</taxon>
        <taxon>Zoopagomycota</taxon>
        <taxon>Zoopagomycotina</taxon>
        <taxon>Zoopagomycetes</taxon>
        <taxon>Zoopagales</taxon>
        <taxon>Piptocephalidaceae</taxon>
        <taxon>Syncephalis</taxon>
    </lineage>
</organism>
<reference evidence="4" key="1">
    <citation type="journal article" date="2018" name="Nat. Microbiol.">
        <title>Leveraging single-cell genomics to expand the fungal tree of life.</title>
        <authorList>
            <person name="Ahrendt S.R."/>
            <person name="Quandt C.A."/>
            <person name="Ciobanu D."/>
            <person name="Clum A."/>
            <person name="Salamov A."/>
            <person name="Andreopoulos B."/>
            <person name="Cheng J.F."/>
            <person name="Woyke T."/>
            <person name="Pelin A."/>
            <person name="Henrissat B."/>
            <person name="Reynolds N.K."/>
            <person name="Benny G.L."/>
            <person name="Smith M.E."/>
            <person name="James T.Y."/>
            <person name="Grigoriev I.V."/>
        </authorList>
    </citation>
    <scope>NUCLEOTIDE SEQUENCE [LARGE SCALE GENOMIC DNA]</scope>
    <source>
        <strain evidence="4">Benny S71-1</strain>
    </source>
</reference>
<evidence type="ECO:0000313" key="3">
    <source>
        <dbReference type="EMBL" id="RKP24428.1"/>
    </source>
</evidence>
<dbReference type="OrthoDB" id="64281at2759"/>
<dbReference type="Pfam" id="PF24320">
    <property type="entry name" value="DUF7492"/>
    <property type="match status" value="1"/>
</dbReference>
<proteinExistence type="predicted"/>
<protein>
    <recommendedName>
        <fullName evidence="2">DUF7492 domain-containing protein</fullName>
    </recommendedName>
</protein>
<evidence type="ECO:0000256" key="1">
    <source>
        <dbReference type="SAM" id="MobiDB-lite"/>
    </source>
</evidence>
<dbReference type="Proteomes" id="UP000278143">
    <property type="component" value="Unassembled WGS sequence"/>
</dbReference>
<feature type="non-terminal residue" evidence="3">
    <location>
        <position position="165"/>
    </location>
</feature>
<dbReference type="InterPro" id="IPR055915">
    <property type="entry name" value="DUF7492"/>
</dbReference>
<name>A0A4P9YX19_9FUNG</name>